<evidence type="ECO:0000259" key="2">
    <source>
        <dbReference type="PROSITE" id="PS51762"/>
    </source>
</evidence>
<dbReference type="SUPFAM" id="SSF49899">
    <property type="entry name" value="Concanavalin A-like lectins/glucanases"/>
    <property type="match status" value="1"/>
</dbReference>
<comment type="similarity">
    <text evidence="1">Belongs to the glycosyl hydrolase 16 family.</text>
</comment>
<dbReference type="GO" id="GO:0005975">
    <property type="term" value="P:carbohydrate metabolic process"/>
    <property type="evidence" value="ECO:0007669"/>
    <property type="project" value="InterPro"/>
</dbReference>
<proteinExistence type="inferred from homology"/>
<dbReference type="PROSITE" id="PS51762">
    <property type="entry name" value="GH16_2"/>
    <property type="match status" value="1"/>
</dbReference>
<dbReference type="KEGG" id="plia:E4191_22105"/>
<evidence type="ECO:0000313" key="4">
    <source>
        <dbReference type="Proteomes" id="UP000296374"/>
    </source>
</evidence>
<organism evidence="3 4">
    <name type="scientific">Paracoccus liaowanqingii</name>
    <dbReference type="NCBI Taxonomy" id="2560053"/>
    <lineage>
        <taxon>Bacteria</taxon>
        <taxon>Pseudomonadati</taxon>
        <taxon>Pseudomonadota</taxon>
        <taxon>Alphaproteobacteria</taxon>
        <taxon>Rhodobacterales</taxon>
        <taxon>Paracoccaceae</taxon>
        <taxon>Paracoccus</taxon>
    </lineage>
</organism>
<reference evidence="4" key="1">
    <citation type="submission" date="2019-05" db="EMBL/GenBank/DDBJ databases">
        <title>Tamlana fucoidanivorans sp. nov., isolated from the surface of algae collected from Fujian province in China.</title>
        <authorList>
            <person name="Li J."/>
        </authorList>
    </citation>
    <scope>NUCLEOTIDE SEQUENCE [LARGE SCALE GENOMIC DNA]</scope>
    <source>
        <strain evidence="4">2251</strain>
        <plasmid evidence="4">unnamed1</plasmid>
    </source>
</reference>
<feature type="domain" description="GH16" evidence="2">
    <location>
        <begin position="50"/>
        <end position="304"/>
    </location>
</feature>
<gene>
    <name evidence="3" type="ORF">E4191_22105</name>
</gene>
<dbReference type="InterPro" id="IPR013320">
    <property type="entry name" value="ConA-like_dom_sf"/>
</dbReference>
<dbReference type="GO" id="GO:0004553">
    <property type="term" value="F:hydrolase activity, hydrolyzing O-glycosyl compounds"/>
    <property type="evidence" value="ECO:0007669"/>
    <property type="project" value="InterPro"/>
</dbReference>
<keyword evidence="3" id="KW-0378">Hydrolase</keyword>
<evidence type="ECO:0000256" key="1">
    <source>
        <dbReference type="ARBA" id="ARBA00006865"/>
    </source>
</evidence>
<keyword evidence="3" id="KW-0614">Plasmid</keyword>
<name>A0A4Y5SU12_9RHOB</name>
<protein>
    <submittedName>
        <fullName evidence="3">Glycosyl hydrolase family protein</fullName>
    </submittedName>
</protein>
<dbReference type="AlphaFoldDB" id="A0A4Y5SU12"/>
<dbReference type="EMBL" id="CP040765">
    <property type="protein sequence ID" value="QDA37007.1"/>
    <property type="molecule type" value="Genomic_DNA"/>
</dbReference>
<dbReference type="Pfam" id="PF00722">
    <property type="entry name" value="Glyco_hydro_16"/>
    <property type="match status" value="1"/>
</dbReference>
<dbReference type="Gene3D" id="2.60.120.200">
    <property type="match status" value="1"/>
</dbReference>
<accession>A0A4Y5SU12</accession>
<geneLocation type="plasmid" evidence="3 4">
    <name>unnamed1</name>
</geneLocation>
<evidence type="ECO:0000313" key="3">
    <source>
        <dbReference type="EMBL" id="QDA37007.1"/>
    </source>
</evidence>
<dbReference type="InterPro" id="IPR000757">
    <property type="entry name" value="Beta-glucanase-like"/>
</dbReference>
<sequence>MGPGAALASGLGLAGWRPALAADLDFDPEQDPTAGRTIIFEDPFLTLDREIWAAGPKAGTADPGFYGRAAFARWGGEEGFDPYAIVSDAEASHGTALQISAKYVGERMNVPHYYGNEEPEFQWISGNIQSARSDGTIMRGWRHGYFEARMLFPEHPLTWPAFWFLNARSILAPATSIEIDVVEHKGFEPHVYGAYLHEWGEPGERHESSGVTTEPDMTTSYNRYGVLLVSDQCVVYFNRRPIRDPATDEVLVWTLSRSAEMEAADDVFWPLITLALRSDYAFPDPLLETHKLTHMRTDYFRVYT</sequence>
<dbReference type="Proteomes" id="UP000296374">
    <property type="component" value="Plasmid unnamed1"/>
</dbReference>